<dbReference type="EMBL" id="CAADFJ010000860">
    <property type="protein sequence ID" value="VFK11702.1"/>
    <property type="molecule type" value="Genomic_DNA"/>
</dbReference>
<reference evidence="1" key="1">
    <citation type="submission" date="2019-02" db="EMBL/GenBank/DDBJ databases">
        <authorList>
            <person name="Gruber-Vodicka R. H."/>
            <person name="Seah K. B. B."/>
        </authorList>
    </citation>
    <scope>NUCLEOTIDE SEQUENCE</scope>
    <source>
        <strain evidence="3">BECK_SA2B12</strain>
        <strain evidence="2">BECK_SA2B15</strain>
        <strain evidence="1">BECK_SA2B20</strain>
    </source>
</reference>
<dbReference type="EMBL" id="CAADFG010000831">
    <property type="protein sequence ID" value="VFK08202.1"/>
    <property type="molecule type" value="Genomic_DNA"/>
</dbReference>
<evidence type="ECO:0000313" key="1">
    <source>
        <dbReference type="EMBL" id="VFK07941.1"/>
    </source>
</evidence>
<evidence type="ECO:0000313" key="3">
    <source>
        <dbReference type="EMBL" id="VFK11702.1"/>
    </source>
</evidence>
<sequence length="100" mass="11224">MCNANLSDANRDGIFAFLKTQSRIYIGTEEACRRFVEAVLWILRSGDYYRKTEVTGVAFINVLSDGATKVFGLGCTLILPITLIWKASWIQLVSATLQCW</sequence>
<dbReference type="AlphaFoldDB" id="A0A450VT25"/>
<accession>A0A450VT25</accession>
<gene>
    <name evidence="2" type="ORF">BECKH772A_GA0070896_108311</name>
    <name evidence="1" type="ORF">BECKH772B_GA0070898_108331</name>
    <name evidence="3" type="ORF">BECKH772C_GA0070978_108601</name>
</gene>
<protein>
    <submittedName>
        <fullName evidence="1">Uncharacterized protein</fullName>
    </submittedName>
</protein>
<evidence type="ECO:0000313" key="2">
    <source>
        <dbReference type="EMBL" id="VFK08202.1"/>
    </source>
</evidence>
<name>A0A450VT25_9GAMM</name>
<proteinExistence type="predicted"/>
<dbReference type="EMBL" id="CAADFI010000833">
    <property type="protein sequence ID" value="VFK07941.1"/>
    <property type="molecule type" value="Genomic_DNA"/>
</dbReference>
<organism evidence="1">
    <name type="scientific">Candidatus Kentrum eta</name>
    <dbReference type="NCBI Taxonomy" id="2126337"/>
    <lineage>
        <taxon>Bacteria</taxon>
        <taxon>Pseudomonadati</taxon>
        <taxon>Pseudomonadota</taxon>
        <taxon>Gammaproteobacteria</taxon>
        <taxon>Candidatus Kentrum</taxon>
    </lineage>
</organism>